<evidence type="ECO:0000256" key="1">
    <source>
        <dbReference type="ARBA" id="ARBA00022723"/>
    </source>
</evidence>
<dbReference type="Gene3D" id="3.60.21.10">
    <property type="match status" value="1"/>
</dbReference>
<organism evidence="7 8">
    <name type="scientific">Dichotomicrobium thermohalophilum</name>
    <dbReference type="NCBI Taxonomy" id="933063"/>
    <lineage>
        <taxon>Bacteria</taxon>
        <taxon>Pseudomonadati</taxon>
        <taxon>Pseudomonadota</taxon>
        <taxon>Alphaproteobacteria</taxon>
        <taxon>Hyphomicrobiales</taxon>
        <taxon>Hyphomicrobiaceae</taxon>
        <taxon>Dichotomicrobium</taxon>
    </lineage>
</organism>
<dbReference type="SUPFAM" id="SSF56300">
    <property type="entry name" value="Metallo-dependent phosphatases"/>
    <property type="match status" value="1"/>
</dbReference>
<dbReference type="EMBL" id="QXDF01000001">
    <property type="protein sequence ID" value="RIA54957.1"/>
    <property type="molecule type" value="Genomic_DNA"/>
</dbReference>
<dbReference type="GO" id="GO:0046872">
    <property type="term" value="F:metal ion binding"/>
    <property type="evidence" value="ECO:0007669"/>
    <property type="project" value="UniProtKB-KW"/>
</dbReference>
<feature type="domain" description="Calcineurin-like phosphoesterase" evidence="6">
    <location>
        <begin position="3"/>
        <end position="230"/>
    </location>
</feature>
<dbReference type="Pfam" id="PF00149">
    <property type="entry name" value="Metallophos"/>
    <property type="match status" value="1"/>
</dbReference>
<evidence type="ECO:0000256" key="3">
    <source>
        <dbReference type="ARBA" id="ARBA00023004"/>
    </source>
</evidence>
<dbReference type="RefSeq" id="WP_119059927.1">
    <property type="nucleotide sequence ID" value="NZ_QXDF01000001.1"/>
</dbReference>
<gene>
    <name evidence="7" type="ORF">BXY53_0007</name>
</gene>
<feature type="region of interest" description="Disordered" evidence="5">
    <location>
        <begin position="303"/>
        <end position="323"/>
    </location>
</feature>
<protein>
    <submittedName>
        <fullName evidence="7">3',5'-cyclic AMP phosphodiesterase CpdA</fullName>
    </submittedName>
</protein>
<keyword evidence="2" id="KW-0378">Hydrolase</keyword>
<dbReference type="Proteomes" id="UP000266273">
    <property type="component" value="Unassembled WGS sequence"/>
</dbReference>
<evidence type="ECO:0000256" key="4">
    <source>
        <dbReference type="ARBA" id="ARBA00025742"/>
    </source>
</evidence>
<evidence type="ECO:0000256" key="5">
    <source>
        <dbReference type="SAM" id="MobiDB-lite"/>
    </source>
</evidence>
<keyword evidence="1" id="KW-0479">Metal-binding</keyword>
<evidence type="ECO:0000259" key="6">
    <source>
        <dbReference type="Pfam" id="PF00149"/>
    </source>
</evidence>
<dbReference type="InterPro" id="IPR004843">
    <property type="entry name" value="Calcineurin-like_PHP"/>
</dbReference>
<evidence type="ECO:0000313" key="8">
    <source>
        <dbReference type="Proteomes" id="UP000266273"/>
    </source>
</evidence>
<keyword evidence="8" id="KW-1185">Reference proteome</keyword>
<dbReference type="PANTHER" id="PTHR42988:SF2">
    <property type="entry name" value="CYCLIC NUCLEOTIDE PHOSPHODIESTERASE CBUA0032-RELATED"/>
    <property type="match status" value="1"/>
</dbReference>
<dbReference type="PANTHER" id="PTHR42988">
    <property type="entry name" value="PHOSPHOHYDROLASE"/>
    <property type="match status" value="1"/>
</dbReference>
<dbReference type="CDD" id="cd00838">
    <property type="entry name" value="MPP_superfamily"/>
    <property type="match status" value="1"/>
</dbReference>
<reference evidence="7 8" key="1">
    <citation type="submission" date="2018-08" db="EMBL/GenBank/DDBJ databases">
        <title>Genomic Encyclopedia of Archaeal and Bacterial Type Strains, Phase II (KMG-II): from individual species to whole genera.</title>
        <authorList>
            <person name="Goeker M."/>
        </authorList>
    </citation>
    <scope>NUCLEOTIDE SEQUENCE [LARGE SCALE GENOMIC DNA]</scope>
    <source>
        <strain evidence="7 8">DSM 5002</strain>
    </source>
</reference>
<dbReference type="InterPro" id="IPR050884">
    <property type="entry name" value="CNP_phosphodiesterase-III"/>
</dbReference>
<dbReference type="InterPro" id="IPR029052">
    <property type="entry name" value="Metallo-depent_PP-like"/>
</dbReference>
<proteinExistence type="inferred from homology"/>
<comment type="similarity">
    <text evidence="4">Belongs to the cyclic nucleotide phosphodiesterase class-III family.</text>
</comment>
<keyword evidence="3" id="KW-0408">Iron</keyword>
<evidence type="ECO:0000256" key="2">
    <source>
        <dbReference type="ARBA" id="ARBA00022801"/>
    </source>
</evidence>
<comment type="caution">
    <text evidence="7">The sequence shown here is derived from an EMBL/GenBank/DDBJ whole genome shotgun (WGS) entry which is preliminary data.</text>
</comment>
<dbReference type="AlphaFoldDB" id="A0A397Q5Z9"/>
<dbReference type="OrthoDB" id="9794568at2"/>
<accession>A0A397Q5Z9</accession>
<dbReference type="GO" id="GO:0016787">
    <property type="term" value="F:hydrolase activity"/>
    <property type="evidence" value="ECO:0007669"/>
    <property type="project" value="UniProtKB-KW"/>
</dbReference>
<sequence>MFTLAHLSDPHLGPLPRARFHQLLSKRLFGYVNWYRRQGVHRPEALDAILTDLRAHAPDHTAVTGDLVNLALPAEFTHALAWLRGLGEAGDVSVIPGNHDAYVPQWGGDGFRLWTDYMRSDARGAEFLESGSAIFPYVRVFGEVALIGTSTARATAPFIAAGRLGRAQLGQLEAALEALAAAGLTRVLLIHHPPLPGMASWRRGLHDARALRDVLERVGTELVLHGHEHRFTLNWLTWAGGITPIVGAPSASAAASATRPSGHGKPPAAYHLYRIERDKAGCVIHMTRRGLIEGGARVGDLGEMRLSPTRGDANTGEILRKNG</sequence>
<name>A0A397Q5Z9_9HYPH</name>
<evidence type="ECO:0000313" key="7">
    <source>
        <dbReference type="EMBL" id="RIA54957.1"/>
    </source>
</evidence>